<proteinExistence type="predicted"/>
<keyword evidence="1" id="KW-1133">Transmembrane helix</keyword>
<feature type="transmembrane region" description="Helical" evidence="1">
    <location>
        <begin position="135"/>
        <end position="158"/>
    </location>
</feature>
<dbReference type="AlphaFoldDB" id="A0A346RIX1"/>
<evidence type="ECO:0000256" key="1">
    <source>
        <dbReference type="SAM" id="Phobius"/>
    </source>
</evidence>
<evidence type="ECO:0000313" key="2">
    <source>
        <dbReference type="EMBL" id="AXS66018.1"/>
    </source>
</evidence>
<keyword evidence="1" id="KW-0472">Membrane</keyword>
<keyword evidence="2" id="KW-0496">Mitochondrion</keyword>
<feature type="transmembrane region" description="Helical" evidence="1">
    <location>
        <begin position="48"/>
        <end position="69"/>
    </location>
</feature>
<accession>A0A346RIX1</accession>
<feature type="transmembrane region" description="Helical" evidence="1">
    <location>
        <begin position="24"/>
        <end position="41"/>
    </location>
</feature>
<dbReference type="EMBL" id="MG193462">
    <property type="protein sequence ID" value="AXS66018.1"/>
    <property type="molecule type" value="Genomic_DNA"/>
</dbReference>
<organism evidence="2">
    <name type="scientific">Coleoptera sp. 22 KM-2017</name>
    <dbReference type="NCBI Taxonomy" id="2219326"/>
    <lineage>
        <taxon>Eukaryota</taxon>
        <taxon>Metazoa</taxon>
        <taxon>Ecdysozoa</taxon>
        <taxon>Arthropoda</taxon>
        <taxon>Hexapoda</taxon>
        <taxon>Insecta</taxon>
        <taxon>Pterygota</taxon>
        <taxon>Neoptera</taxon>
        <taxon>Endopterygota</taxon>
        <taxon>Coleoptera</taxon>
    </lineage>
</organism>
<protein>
    <submittedName>
        <fullName evidence="2">NADH dehydrogenase subunit 6</fullName>
    </submittedName>
</protein>
<sequence>MLLFQLTLLTLIFSYSTHPMNMGFLLIMIIFTFSFMTGFLMKTFWFLYILIIAFIGGMLILFIYINSLFPNEKFIFNQTMMIMMIMISISLSIMFYLINLSYNAYTPNSQLINLNMTTDQFFLYTMKMFSSSSSLIITMMVNYLLLCFIIFVKITNFFSGPLRKMN</sequence>
<reference evidence="2" key="1">
    <citation type="journal article" date="2018" name="J. ISSAAS">
        <title>The contribution of mitochondrial metagenomics to large-scale data mining and phylogenetic analysis of Coleoptera.</title>
        <authorList>
            <person name="Miller K."/>
            <person name="Linard B."/>
            <person name="Motyka M."/>
            <person name="Bocek M."/>
            <person name="Vogler A.P."/>
        </authorList>
    </citation>
    <scope>NUCLEOTIDE SEQUENCE</scope>
</reference>
<feature type="transmembrane region" description="Helical" evidence="1">
    <location>
        <begin position="75"/>
        <end position="98"/>
    </location>
</feature>
<geneLocation type="mitochondrion" evidence="2"/>
<name>A0A346RIX1_9COLE</name>
<gene>
    <name evidence="2" type="primary">nad6</name>
</gene>
<keyword evidence="1" id="KW-0812">Transmembrane</keyword>